<dbReference type="AlphaFoldDB" id="A0AAN8XGG6"/>
<dbReference type="EMBL" id="JAXCGZ010008282">
    <property type="protein sequence ID" value="KAK7077779.1"/>
    <property type="molecule type" value="Genomic_DNA"/>
</dbReference>
<reference evidence="1 2" key="1">
    <citation type="submission" date="2023-11" db="EMBL/GenBank/DDBJ databases">
        <title>Halocaridina rubra genome assembly.</title>
        <authorList>
            <person name="Smith C."/>
        </authorList>
    </citation>
    <scope>NUCLEOTIDE SEQUENCE [LARGE SCALE GENOMIC DNA]</scope>
    <source>
        <strain evidence="1">EP-1</strain>
        <tissue evidence="1">Whole</tissue>
    </source>
</reference>
<organism evidence="1 2">
    <name type="scientific">Halocaridina rubra</name>
    <name type="common">Hawaiian red shrimp</name>
    <dbReference type="NCBI Taxonomy" id="373956"/>
    <lineage>
        <taxon>Eukaryota</taxon>
        <taxon>Metazoa</taxon>
        <taxon>Ecdysozoa</taxon>
        <taxon>Arthropoda</taxon>
        <taxon>Crustacea</taxon>
        <taxon>Multicrustacea</taxon>
        <taxon>Malacostraca</taxon>
        <taxon>Eumalacostraca</taxon>
        <taxon>Eucarida</taxon>
        <taxon>Decapoda</taxon>
        <taxon>Pleocyemata</taxon>
        <taxon>Caridea</taxon>
        <taxon>Atyoidea</taxon>
        <taxon>Atyidae</taxon>
        <taxon>Halocaridina</taxon>
    </lineage>
</organism>
<protein>
    <submittedName>
        <fullName evidence="1">Uncharacterized protein</fullName>
    </submittedName>
</protein>
<sequence length="80" mass="9182">MGSYSLGSEVHSRKQNVKRMQCTGKDATLIDTSQLPYKYIHALGQKAKGMDTLIDRQRNNCIQTTHMMHRKSHRGSYTEI</sequence>
<keyword evidence="2" id="KW-1185">Reference proteome</keyword>
<proteinExistence type="predicted"/>
<accession>A0AAN8XGG6</accession>
<dbReference type="Proteomes" id="UP001381693">
    <property type="component" value="Unassembled WGS sequence"/>
</dbReference>
<gene>
    <name evidence="1" type="ORF">SK128_008877</name>
</gene>
<evidence type="ECO:0000313" key="1">
    <source>
        <dbReference type="EMBL" id="KAK7077779.1"/>
    </source>
</evidence>
<name>A0AAN8XGG6_HALRR</name>
<comment type="caution">
    <text evidence="1">The sequence shown here is derived from an EMBL/GenBank/DDBJ whole genome shotgun (WGS) entry which is preliminary data.</text>
</comment>
<evidence type="ECO:0000313" key="2">
    <source>
        <dbReference type="Proteomes" id="UP001381693"/>
    </source>
</evidence>
<feature type="non-terminal residue" evidence="1">
    <location>
        <position position="80"/>
    </location>
</feature>